<dbReference type="PANTHER" id="PTHR33365:SF14">
    <property type="entry name" value="TAT PATHWAY SIGNAL SEQUENCE"/>
    <property type="match status" value="1"/>
</dbReference>
<sequence length="310" mass="35716">MPQLSKDVITCSADEEVDMQRDENDSEKRLLSSSEFDYQPNASYRHREPRWFMGSSVWIILLVLNLTLFCMSVAFFASPFSRAIFRKSLSDQDLWKETSFYSPILDRYEMKKVARITNGSLYDTYPPSILRVPKGEEADKEWYRIGTGVFPIIISSKEVINLGKDPATAVKVPEEYGFGSDAYIAQTDVFHHLHCLDMLRKKISYDHYYRPKFGDHPDAQHEAHISHCIDLLAQAIKCSSSTDMITFNWVEGWDQPFPDFRNQKTCREFEGLLEWVNKNSLPVDVFQKLKAPPEGYVRLPEPAPELPPAG</sequence>
<dbReference type="EMBL" id="PDNA01000272">
    <property type="protein sequence ID" value="PGG99373.1"/>
    <property type="molecule type" value="Genomic_DNA"/>
</dbReference>
<comment type="caution">
    <text evidence="3">The sequence shown here is derived from an EMBL/GenBank/DDBJ whole genome shotgun (WGS) entry which is preliminary data.</text>
</comment>
<organism evidence="3 4">
    <name type="scientific">Polytolypa hystricis (strain UAMH7299)</name>
    <dbReference type="NCBI Taxonomy" id="1447883"/>
    <lineage>
        <taxon>Eukaryota</taxon>
        <taxon>Fungi</taxon>
        <taxon>Dikarya</taxon>
        <taxon>Ascomycota</taxon>
        <taxon>Pezizomycotina</taxon>
        <taxon>Eurotiomycetes</taxon>
        <taxon>Eurotiomycetidae</taxon>
        <taxon>Onygenales</taxon>
        <taxon>Onygenales incertae sedis</taxon>
        <taxon>Polytolypa</taxon>
    </lineage>
</organism>
<accession>A0A2B7WJ31</accession>
<evidence type="ECO:0000256" key="1">
    <source>
        <dbReference type="ARBA" id="ARBA00035112"/>
    </source>
</evidence>
<keyword evidence="4" id="KW-1185">Reference proteome</keyword>
<dbReference type="InterPro" id="IPR021765">
    <property type="entry name" value="UstYa-like"/>
</dbReference>
<evidence type="ECO:0000313" key="3">
    <source>
        <dbReference type="EMBL" id="PGG99373.1"/>
    </source>
</evidence>
<feature type="transmembrane region" description="Helical" evidence="2">
    <location>
        <begin position="57"/>
        <end position="77"/>
    </location>
</feature>
<reference evidence="3 4" key="1">
    <citation type="submission" date="2017-10" db="EMBL/GenBank/DDBJ databases">
        <title>Comparative genomics in systemic dimorphic fungi from Ajellomycetaceae.</title>
        <authorList>
            <person name="Munoz J.F."/>
            <person name="Mcewen J.G."/>
            <person name="Clay O.K."/>
            <person name="Cuomo C.A."/>
        </authorList>
    </citation>
    <scope>NUCLEOTIDE SEQUENCE [LARGE SCALE GENOMIC DNA]</scope>
    <source>
        <strain evidence="3 4">UAMH7299</strain>
    </source>
</reference>
<dbReference type="Pfam" id="PF11807">
    <property type="entry name" value="UstYa"/>
    <property type="match status" value="1"/>
</dbReference>
<dbReference type="STRING" id="1447883.A0A2B7WJ31"/>
<dbReference type="OrthoDB" id="3687641at2759"/>
<protein>
    <recommendedName>
        <fullName evidence="5">Tat pathway signal sequence</fullName>
    </recommendedName>
</protein>
<keyword evidence="2" id="KW-0812">Transmembrane</keyword>
<dbReference type="PANTHER" id="PTHR33365">
    <property type="entry name" value="YALI0B05434P"/>
    <property type="match status" value="1"/>
</dbReference>
<keyword evidence="2" id="KW-0472">Membrane</keyword>
<gene>
    <name evidence="3" type="ORF">AJ80_09369</name>
</gene>
<comment type="similarity">
    <text evidence="1">Belongs to the ustYa family.</text>
</comment>
<dbReference type="AlphaFoldDB" id="A0A2B7WJ31"/>
<dbReference type="Proteomes" id="UP000224634">
    <property type="component" value="Unassembled WGS sequence"/>
</dbReference>
<proteinExistence type="inferred from homology"/>
<name>A0A2B7WJ31_POLH7</name>
<evidence type="ECO:0000256" key="2">
    <source>
        <dbReference type="SAM" id="Phobius"/>
    </source>
</evidence>
<keyword evidence="2" id="KW-1133">Transmembrane helix</keyword>
<dbReference type="GO" id="GO:0043386">
    <property type="term" value="P:mycotoxin biosynthetic process"/>
    <property type="evidence" value="ECO:0007669"/>
    <property type="project" value="InterPro"/>
</dbReference>
<evidence type="ECO:0000313" key="4">
    <source>
        <dbReference type="Proteomes" id="UP000224634"/>
    </source>
</evidence>
<evidence type="ECO:0008006" key="5">
    <source>
        <dbReference type="Google" id="ProtNLM"/>
    </source>
</evidence>